<name>A0ABT8KML3_9BACT</name>
<dbReference type="Proteomes" id="UP001172082">
    <property type="component" value="Unassembled WGS sequence"/>
</dbReference>
<evidence type="ECO:0000259" key="3">
    <source>
        <dbReference type="Pfam" id="PF06580"/>
    </source>
</evidence>
<dbReference type="InterPro" id="IPR010559">
    <property type="entry name" value="Sig_transdc_His_kin_internal"/>
</dbReference>
<feature type="transmembrane region" description="Helical" evidence="2">
    <location>
        <begin position="12"/>
        <end position="32"/>
    </location>
</feature>
<keyword evidence="2" id="KW-0812">Transmembrane</keyword>
<accession>A0ABT8KML3</accession>
<dbReference type="PANTHER" id="PTHR34220">
    <property type="entry name" value="SENSOR HISTIDINE KINASE YPDA"/>
    <property type="match status" value="1"/>
</dbReference>
<dbReference type="RefSeq" id="WP_346751503.1">
    <property type="nucleotide sequence ID" value="NZ_JAUJEA010000003.1"/>
</dbReference>
<reference evidence="4" key="1">
    <citation type="submission" date="2023-06" db="EMBL/GenBank/DDBJ databases">
        <title>Genomic of Parafulvivirga corallium.</title>
        <authorList>
            <person name="Wang G."/>
        </authorList>
    </citation>
    <scope>NUCLEOTIDE SEQUENCE</scope>
    <source>
        <strain evidence="4">BMA10</strain>
    </source>
</reference>
<sequence>MANRISINDKVIRVIGVQFFGLIIPNATGLISSNDQSITYLLLTYGYFIFTAFMIWEGNRFFLFKLQEKFTWFLHPIQKVVIILAMNVFYTAPLVIVLLTIWYKVSGNPFNWQVIQVTTIVCVVCVIFITHIYETVFLIKQREEDIVKSEQLERAKAQAELEALKNQIDPHFMFNSLNSLSYLIEKNTGKAKQFTESLAEVYRYILSNKDQTLVILEDELSFLNKYISLLHLRFEKALQVNFDLPEEMKSDFLIPPISIFIALENVVKHNEISKKAPLSVYIKQVNSKLSIINKIVKKKTLHHSSKIGLKNLDERFKIIVGEGIKVQNDQNQFELHLPLLKLSN</sequence>
<keyword evidence="2" id="KW-1133">Transmembrane helix</keyword>
<protein>
    <submittedName>
        <fullName evidence="4">Histidine kinase</fullName>
    </submittedName>
</protein>
<dbReference type="EMBL" id="JAUJEA010000003">
    <property type="protein sequence ID" value="MDN5201473.1"/>
    <property type="molecule type" value="Genomic_DNA"/>
</dbReference>
<dbReference type="Pfam" id="PF06580">
    <property type="entry name" value="His_kinase"/>
    <property type="match status" value="1"/>
</dbReference>
<evidence type="ECO:0000313" key="4">
    <source>
        <dbReference type="EMBL" id="MDN5201473.1"/>
    </source>
</evidence>
<feature type="transmembrane region" description="Helical" evidence="2">
    <location>
        <begin position="114"/>
        <end position="133"/>
    </location>
</feature>
<evidence type="ECO:0000313" key="5">
    <source>
        <dbReference type="Proteomes" id="UP001172082"/>
    </source>
</evidence>
<keyword evidence="2" id="KW-0472">Membrane</keyword>
<feature type="domain" description="Signal transduction histidine kinase internal region" evidence="3">
    <location>
        <begin position="159"/>
        <end position="237"/>
    </location>
</feature>
<evidence type="ECO:0000256" key="1">
    <source>
        <dbReference type="SAM" id="Coils"/>
    </source>
</evidence>
<dbReference type="PANTHER" id="PTHR34220:SF7">
    <property type="entry name" value="SENSOR HISTIDINE KINASE YPDA"/>
    <property type="match status" value="1"/>
</dbReference>
<proteinExistence type="predicted"/>
<evidence type="ECO:0000256" key="2">
    <source>
        <dbReference type="SAM" id="Phobius"/>
    </source>
</evidence>
<comment type="caution">
    <text evidence="4">The sequence shown here is derived from an EMBL/GenBank/DDBJ whole genome shotgun (WGS) entry which is preliminary data.</text>
</comment>
<gene>
    <name evidence="4" type="ORF">QQ008_08875</name>
</gene>
<organism evidence="4 5">
    <name type="scientific">Splendidivirga corallicola</name>
    <dbReference type="NCBI Taxonomy" id="3051826"/>
    <lineage>
        <taxon>Bacteria</taxon>
        <taxon>Pseudomonadati</taxon>
        <taxon>Bacteroidota</taxon>
        <taxon>Cytophagia</taxon>
        <taxon>Cytophagales</taxon>
        <taxon>Splendidivirgaceae</taxon>
        <taxon>Splendidivirga</taxon>
    </lineage>
</organism>
<dbReference type="InterPro" id="IPR050640">
    <property type="entry name" value="Bact_2-comp_sensor_kinase"/>
</dbReference>
<keyword evidence="5" id="KW-1185">Reference proteome</keyword>
<feature type="coiled-coil region" evidence="1">
    <location>
        <begin position="140"/>
        <end position="167"/>
    </location>
</feature>
<feature type="transmembrane region" description="Helical" evidence="2">
    <location>
        <begin position="80"/>
        <end position="102"/>
    </location>
</feature>
<keyword evidence="4" id="KW-0418">Kinase</keyword>
<keyword evidence="4" id="KW-0808">Transferase</keyword>
<keyword evidence="1" id="KW-0175">Coiled coil</keyword>
<dbReference type="GO" id="GO:0016301">
    <property type="term" value="F:kinase activity"/>
    <property type="evidence" value="ECO:0007669"/>
    <property type="project" value="UniProtKB-KW"/>
</dbReference>
<feature type="transmembrane region" description="Helical" evidence="2">
    <location>
        <begin position="38"/>
        <end position="59"/>
    </location>
</feature>